<keyword evidence="1" id="KW-0175">Coiled coil</keyword>
<keyword evidence="3" id="KW-1133">Transmembrane helix</keyword>
<dbReference type="InterPro" id="IPR056336">
    <property type="entry name" value="YVC1_C"/>
</dbReference>
<reference evidence="5 6" key="1">
    <citation type="submission" date="2016-07" db="EMBL/GenBank/DDBJ databases">
        <title>Pervasive Adenine N6-methylation of Active Genes in Fungi.</title>
        <authorList>
            <consortium name="DOE Joint Genome Institute"/>
            <person name="Mondo S.J."/>
            <person name="Dannebaum R.O."/>
            <person name="Kuo R.C."/>
            <person name="Labutti K."/>
            <person name="Haridas S."/>
            <person name="Kuo A."/>
            <person name="Salamov A."/>
            <person name="Ahrendt S.R."/>
            <person name="Lipzen A."/>
            <person name="Sullivan W."/>
            <person name="Andreopoulos W.B."/>
            <person name="Clum A."/>
            <person name="Lindquist E."/>
            <person name="Daum C."/>
            <person name="Ramamoorthy G.K."/>
            <person name="Gryganskyi A."/>
            <person name="Culley D."/>
            <person name="Magnuson J.K."/>
            <person name="James T.Y."/>
            <person name="O'Malley M.A."/>
            <person name="Stajich J.E."/>
            <person name="Spatafora J.W."/>
            <person name="Visel A."/>
            <person name="Grigoriev I.V."/>
        </authorList>
    </citation>
    <scope>NUCLEOTIDE SEQUENCE [LARGE SCALE GENOMIC DNA]</scope>
    <source>
        <strain evidence="5 6">CBS 115471</strain>
    </source>
</reference>
<feature type="region of interest" description="Disordered" evidence="2">
    <location>
        <begin position="627"/>
        <end position="663"/>
    </location>
</feature>
<feature type="compositionally biased region" description="Low complexity" evidence="2">
    <location>
        <begin position="164"/>
        <end position="173"/>
    </location>
</feature>
<keyword evidence="6" id="KW-1185">Reference proteome</keyword>
<dbReference type="OrthoDB" id="310870at2759"/>
<feature type="domain" description="Calcium channel YVC1-like C-terminal transmembrane" evidence="4">
    <location>
        <begin position="278"/>
        <end position="592"/>
    </location>
</feature>
<dbReference type="PANTHER" id="PTHR35859">
    <property type="entry name" value="NONSELECTIVE CATION CHANNEL PROTEIN"/>
    <property type="match status" value="1"/>
</dbReference>
<protein>
    <recommendedName>
        <fullName evidence="4">Calcium channel YVC1-like C-terminal transmembrane domain-containing protein</fullName>
    </recommendedName>
</protein>
<feature type="transmembrane region" description="Helical" evidence="3">
    <location>
        <begin position="269"/>
        <end position="290"/>
    </location>
</feature>
<evidence type="ECO:0000313" key="6">
    <source>
        <dbReference type="Proteomes" id="UP000193144"/>
    </source>
</evidence>
<feature type="compositionally biased region" description="Polar residues" evidence="2">
    <location>
        <begin position="643"/>
        <end position="653"/>
    </location>
</feature>
<sequence length="696" mass="77272">MSAPTTPKWPVDHPDIPHISDDDDFGELARKLSFYFTDAIALPHSFEELRSLPCGRILTPLVVHISDNVHHPAIVSALLALKSHFSALEEASDEPGVNEARGYAAELVAWQFLTNLSEREAIDFLLHELPPVPSPSNGSSDEDGDGGPQRNGTAAREEGEDTPLLGSRRLGRSSSSYFGTDSVAATLTAEVSHADDFASQFANLSALEIACVSGAKKFLSQRPVQKIINGLWRGDIVFWETLSVNAVKCPKLYNRRRGDPFCRLRVPRYLKIFETIFFATFLVLYYAVLVQRNSSRVTPTEILLYIWIAGFAYDELGDFTDAGQTSFYASDFWWMWDISIVLVGTVFFVLRIVGLNMDSESIIDLSYDVLGLEALFLVPRIFALLSLNPYFGTLIPCLKEMTKDFVKFLSLVVILYLGFLTTFTLLGRDHFTPREMSWILVKVFFGSSYLGFDVAQEISPYFGPPTMLVFVALTNILLITSLISLLSNSLTKVLDHAREEYLFMLVLNLNGSHRIFADRSLKLFCIRPGSVGFESPDVLSSSFGESTNLIPLALRPLRLVLPSERLRSARIVLLKATHLPYVGAIWAYEQFVDSRIRRSGVASISGPETSFTAKRVLLRSSLNSPRPLTSGFQATAEGHGSAPSRSHLSNWPNTRGGPPDAEPHLKSLVVKLTAQVEQLTTMVSQLQEQREASMAA</sequence>
<dbReference type="STRING" id="1231657.A0A1Y1ZHE5"/>
<organism evidence="5 6">
    <name type="scientific">Clohesyomyces aquaticus</name>
    <dbReference type="NCBI Taxonomy" id="1231657"/>
    <lineage>
        <taxon>Eukaryota</taxon>
        <taxon>Fungi</taxon>
        <taxon>Dikarya</taxon>
        <taxon>Ascomycota</taxon>
        <taxon>Pezizomycotina</taxon>
        <taxon>Dothideomycetes</taxon>
        <taxon>Pleosporomycetidae</taxon>
        <taxon>Pleosporales</taxon>
        <taxon>Lindgomycetaceae</taxon>
        <taxon>Clohesyomyces</taxon>
    </lineage>
</organism>
<gene>
    <name evidence="5" type="ORF">BCR34DRAFT_486901</name>
</gene>
<feature type="transmembrane region" description="Helical" evidence="3">
    <location>
        <begin position="333"/>
        <end position="353"/>
    </location>
</feature>
<feature type="coiled-coil region" evidence="1">
    <location>
        <begin position="669"/>
        <end position="696"/>
    </location>
</feature>
<evidence type="ECO:0000313" key="5">
    <source>
        <dbReference type="EMBL" id="ORY09678.1"/>
    </source>
</evidence>
<comment type="caution">
    <text evidence="5">The sequence shown here is derived from an EMBL/GenBank/DDBJ whole genome shotgun (WGS) entry which is preliminary data.</text>
</comment>
<name>A0A1Y1ZHE5_9PLEO</name>
<feature type="transmembrane region" description="Helical" evidence="3">
    <location>
        <begin position="467"/>
        <end position="486"/>
    </location>
</feature>
<feature type="transmembrane region" description="Helical" evidence="3">
    <location>
        <begin position="405"/>
        <end position="426"/>
    </location>
</feature>
<feature type="region of interest" description="Disordered" evidence="2">
    <location>
        <begin position="132"/>
        <end position="173"/>
    </location>
</feature>
<dbReference type="PANTHER" id="PTHR35859:SF5">
    <property type="entry name" value="ION TRANSPORT DOMAIN-CONTAINING PROTEIN"/>
    <property type="match status" value="1"/>
</dbReference>
<evidence type="ECO:0000256" key="1">
    <source>
        <dbReference type="SAM" id="Coils"/>
    </source>
</evidence>
<dbReference type="InterPro" id="IPR052971">
    <property type="entry name" value="TRP_calcium_channel"/>
</dbReference>
<proteinExistence type="predicted"/>
<evidence type="ECO:0000256" key="3">
    <source>
        <dbReference type="SAM" id="Phobius"/>
    </source>
</evidence>
<dbReference type="AlphaFoldDB" id="A0A1Y1ZHE5"/>
<dbReference type="EMBL" id="MCFA01000083">
    <property type="protein sequence ID" value="ORY09678.1"/>
    <property type="molecule type" value="Genomic_DNA"/>
</dbReference>
<keyword evidence="3" id="KW-0812">Transmembrane</keyword>
<dbReference type="Proteomes" id="UP000193144">
    <property type="component" value="Unassembled WGS sequence"/>
</dbReference>
<dbReference type="Pfam" id="PF23317">
    <property type="entry name" value="YVC1_C"/>
    <property type="match status" value="1"/>
</dbReference>
<keyword evidence="3" id="KW-0472">Membrane</keyword>
<accession>A0A1Y1ZHE5</accession>
<evidence type="ECO:0000256" key="2">
    <source>
        <dbReference type="SAM" id="MobiDB-lite"/>
    </source>
</evidence>
<evidence type="ECO:0000259" key="4">
    <source>
        <dbReference type="Pfam" id="PF23317"/>
    </source>
</evidence>